<dbReference type="SUPFAM" id="SSF50978">
    <property type="entry name" value="WD40 repeat-like"/>
    <property type="match status" value="1"/>
</dbReference>
<reference evidence="9 10" key="1">
    <citation type="submission" date="2018-11" db="EMBL/GenBank/DDBJ databases">
        <authorList>
            <consortium name="Pathogen Informatics"/>
        </authorList>
    </citation>
    <scope>NUCLEOTIDE SEQUENCE [LARGE SCALE GENOMIC DNA]</scope>
</reference>
<keyword evidence="5" id="KW-0418">Kinase</keyword>
<keyword evidence="2" id="KW-0808">Transferase</keyword>
<feature type="repeat" description="WD" evidence="7">
    <location>
        <begin position="374"/>
        <end position="408"/>
    </location>
</feature>
<dbReference type="OrthoDB" id="5837281at2759"/>
<name>A0A3P7MMN7_9BILA</name>
<dbReference type="GO" id="GO:0034272">
    <property type="term" value="C:phosphatidylinositol 3-kinase complex, class III, type II"/>
    <property type="evidence" value="ECO:0007669"/>
    <property type="project" value="TreeGrafter"/>
</dbReference>
<accession>A0A3P7MMN7</accession>
<dbReference type="PANTHER" id="PTHR17583">
    <property type="entry name" value="PHOSPHOINOSITIDE 3-KINASE REGULATORY SUBUNIT 4"/>
    <property type="match status" value="1"/>
</dbReference>
<protein>
    <recommendedName>
        <fullName evidence="1">non-specific serine/threonine protein kinase</fullName>
        <ecNumber evidence="1">2.7.11.1</ecNumber>
    </recommendedName>
</protein>
<evidence type="ECO:0000256" key="6">
    <source>
        <dbReference type="ARBA" id="ARBA00022840"/>
    </source>
</evidence>
<keyword evidence="10" id="KW-1185">Reference proteome</keyword>
<dbReference type="GO" id="GO:0006623">
    <property type="term" value="P:protein targeting to vacuole"/>
    <property type="evidence" value="ECO:0007669"/>
    <property type="project" value="TreeGrafter"/>
</dbReference>
<dbReference type="GO" id="GO:0004674">
    <property type="term" value="F:protein serine/threonine kinase activity"/>
    <property type="evidence" value="ECO:0007669"/>
    <property type="project" value="UniProtKB-EC"/>
</dbReference>
<keyword evidence="3" id="KW-0677">Repeat</keyword>
<dbReference type="AlphaFoldDB" id="A0A3P7MMN7"/>
<evidence type="ECO:0000259" key="8">
    <source>
        <dbReference type="Pfam" id="PF22956"/>
    </source>
</evidence>
<dbReference type="Proteomes" id="UP000271098">
    <property type="component" value="Unassembled WGS sequence"/>
</dbReference>
<dbReference type="InterPro" id="IPR036322">
    <property type="entry name" value="WD40_repeat_dom_sf"/>
</dbReference>
<dbReference type="InterPro" id="IPR055231">
    <property type="entry name" value="2AA_helical"/>
</dbReference>
<dbReference type="InterPro" id="IPR045162">
    <property type="entry name" value="Vps15-like"/>
</dbReference>
<dbReference type="GO" id="GO:0016236">
    <property type="term" value="P:macroautophagy"/>
    <property type="evidence" value="ECO:0007669"/>
    <property type="project" value="InterPro"/>
</dbReference>
<keyword evidence="4" id="KW-0547">Nucleotide-binding</keyword>
<dbReference type="GO" id="GO:0045324">
    <property type="term" value="P:late endosome to vacuole transport"/>
    <property type="evidence" value="ECO:0007669"/>
    <property type="project" value="InterPro"/>
</dbReference>
<dbReference type="PROSITE" id="PS50082">
    <property type="entry name" value="WD_REPEATS_2"/>
    <property type="match status" value="1"/>
</dbReference>
<dbReference type="GO" id="GO:0005770">
    <property type="term" value="C:late endosome"/>
    <property type="evidence" value="ECO:0007669"/>
    <property type="project" value="TreeGrafter"/>
</dbReference>
<dbReference type="SMART" id="SM00320">
    <property type="entry name" value="WD40"/>
    <property type="match status" value="3"/>
</dbReference>
<feature type="domain" description="Phosphatase 2A Regulatory Subunit A helical" evidence="8">
    <location>
        <begin position="1"/>
        <end position="86"/>
    </location>
</feature>
<dbReference type="Pfam" id="PF00400">
    <property type="entry name" value="WD40"/>
    <property type="match status" value="1"/>
</dbReference>
<sequence>MLEKSATFEMLTDVMPFLAHPNEYLRMTTVNILSVLDTKYGVADMLCKVMPNLEPYTTEPLIRLRHKFAVAAILKPCIPRPIWTFVVDHSPVKALLNFLTDKQMYIAMDGGPDSMFATSRRLHPVSPQLESCLKRLENLGIDHNIEDKLTRFENIITKMHDFRTSLGAAYASENNGTIDLIGSKVKLRKFDLSNGQKATCVKATTTDNKVIFEWKNIFGNGTALTPNFAGFSELPEARDTLECVLSTSGFSSLGIDRTFAVRSSACGVMLSELLTHKKERYSKRQQLHPVIYSGSSSALSSSSVTQLPSPRVGSLRSSACGVMLSELLTHKKERYSKRQQLHPVIYSGSSSALSSSSVTQLPSPRVGSRLICHLHEHKAPINRLAQNANGSHFASAGNDGAVKLWSLNRIQGEFNTAIRADATILFSSQQINSVQFLGETGSHLAVASEDCGVSIVDAQRNQSLVTIAFNKDEEGSPVDIIAVDNLLYVLTHHSNIYCVDCRLPEKRKPKPLWQYRIKNEYGLITSFCIDTFKQNWMCFTSTNRYIILWDLRFGIEVNSWPHPCDSCRMLRCWPAYPLNEPRSLTDIWTASSSAFELSRWNLETAQRTHVIWPFYNGRQPLDYSKDDRHVTTALATCPSTGRIFTGDSLGALRSYNLSNPKECFYLSGPLKRTAEAISSVSASKRFASITYNKSVKDTVEILSESVSGATVEPLYCVNPLEVQVSNFA</sequence>
<keyword evidence="7" id="KW-0853">WD repeat</keyword>
<dbReference type="PROSITE" id="PS50294">
    <property type="entry name" value="WD_REPEATS_REGION"/>
    <property type="match status" value="1"/>
</dbReference>
<evidence type="ECO:0000256" key="4">
    <source>
        <dbReference type="ARBA" id="ARBA00022741"/>
    </source>
</evidence>
<evidence type="ECO:0000313" key="10">
    <source>
        <dbReference type="Proteomes" id="UP000271098"/>
    </source>
</evidence>
<dbReference type="GO" id="GO:0005524">
    <property type="term" value="F:ATP binding"/>
    <property type="evidence" value="ECO:0007669"/>
    <property type="project" value="UniProtKB-KW"/>
</dbReference>
<evidence type="ECO:0000256" key="1">
    <source>
        <dbReference type="ARBA" id="ARBA00012513"/>
    </source>
</evidence>
<dbReference type="EMBL" id="UYRT01081514">
    <property type="protein sequence ID" value="VDN24547.1"/>
    <property type="molecule type" value="Genomic_DNA"/>
</dbReference>
<evidence type="ECO:0000256" key="3">
    <source>
        <dbReference type="ARBA" id="ARBA00022737"/>
    </source>
</evidence>
<dbReference type="GO" id="GO:0034271">
    <property type="term" value="C:phosphatidylinositol 3-kinase complex, class III, type I"/>
    <property type="evidence" value="ECO:0007669"/>
    <property type="project" value="TreeGrafter"/>
</dbReference>
<keyword evidence="6" id="KW-0067">ATP-binding</keyword>
<dbReference type="Gene3D" id="2.130.10.10">
    <property type="entry name" value="YVTN repeat-like/Quinoprotein amine dehydrogenase"/>
    <property type="match status" value="2"/>
</dbReference>
<evidence type="ECO:0000256" key="2">
    <source>
        <dbReference type="ARBA" id="ARBA00022679"/>
    </source>
</evidence>
<dbReference type="EC" id="2.7.11.1" evidence="1"/>
<organism evidence="9 10">
    <name type="scientific">Gongylonema pulchrum</name>
    <dbReference type="NCBI Taxonomy" id="637853"/>
    <lineage>
        <taxon>Eukaryota</taxon>
        <taxon>Metazoa</taxon>
        <taxon>Ecdysozoa</taxon>
        <taxon>Nematoda</taxon>
        <taxon>Chromadorea</taxon>
        <taxon>Rhabditida</taxon>
        <taxon>Spirurina</taxon>
        <taxon>Spiruromorpha</taxon>
        <taxon>Spiruroidea</taxon>
        <taxon>Gongylonematidae</taxon>
        <taxon>Gongylonema</taxon>
    </lineage>
</organism>
<proteinExistence type="predicted"/>
<dbReference type="GO" id="GO:0071561">
    <property type="term" value="C:nucleus-vacuole junction"/>
    <property type="evidence" value="ECO:0007669"/>
    <property type="project" value="TreeGrafter"/>
</dbReference>
<dbReference type="InterPro" id="IPR001680">
    <property type="entry name" value="WD40_rpt"/>
</dbReference>
<dbReference type="InterPro" id="IPR015943">
    <property type="entry name" value="WD40/YVTN_repeat-like_dom_sf"/>
</dbReference>
<dbReference type="Pfam" id="PF22956">
    <property type="entry name" value="VPS15-like_hel"/>
    <property type="match status" value="1"/>
</dbReference>
<gene>
    <name evidence="9" type="ORF">GPUH_LOCUS14657</name>
</gene>
<evidence type="ECO:0000313" key="9">
    <source>
        <dbReference type="EMBL" id="VDN24547.1"/>
    </source>
</evidence>
<evidence type="ECO:0000256" key="5">
    <source>
        <dbReference type="ARBA" id="ARBA00022777"/>
    </source>
</evidence>
<dbReference type="PANTHER" id="PTHR17583:SF0">
    <property type="entry name" value="PHOSPHOINOSITIDE 3-KINASE REGULATORY SUBUNIT 4"/>
    <property type="match status" value="1"/>
</dbReference>
<evidence type="ECO:0000256" key="7">
    <source>
        <dbReference type="PROSITE-ProRule" id="PRU00221"/>
    </source>
</evidence>